<evidence type="ECO:0000256" key="6">
    <source>
        <dbReference type="RuleBase" id="RU365102"/>
    </source>
</evidence>
<dbReference type="InterPro" id="IPR001727">
    <property type="entry name" value="GDT1-like"/>
</dbReference>
<reference evidence="7 8" key="1">
    <citation type="submission" date="2016-02" db="EMBL/GenBank/DDBJ databases">
        <title>Draft genome sequence of Thermodesulfatator sp. S606.</title>
        <authorList>
            <person name="Lai Q."/>
            <person name="Cao J."/>
            <person name="Dupont S."/>
            <person name="Shao Z."/>
            <person name="Jebbar M."/>
            <person name="Alain K."/>
        </authorList>
    </citation>
    <scope>NUCLEOTIDE SEQUENCE [LARGE SCALE GENOMIC DNA]</scope>
    <source>
        <strain evidence="7 8">S606</strain>
    </source>
</reference>
<dbReference type="GO" id="GO:0046873">
    <property type="term" value="F:metal ion transmembrane transporter activity"/>
    <property type="evidence" value="ECO:0007669"/>
    <property type="project" value="InterPro"/>
</dbReference>
<evidence type="ECO:0000313" key="7">
    <source>
        <dbReference type="EMBL" id="OAG26790.1"/>
    </source>
</evidence>
<dbReference type="Proteomes" id="UP000076964">
    <property type="component" value="Unassembled WGS sequence"/>
</dbReference>
<dbReference type="STRING" id="1795632.TH606_10375"/>
<protein>
    <recommendedName>
        <fullName evidence="6">GDT1 family protein</fullName>
    </recommendedName>
</protein>
<comment type="similarity">
    <text evidence="2 6">Belongs to the GDT1 family.</text>
</comment>
<feature type="transmembrane region" description="Helical" evidence="6">
    <location>
        <begin position="35"/>
        <end position="55"/>
    </location>
</feature>
<evidence type="ECO:0000256" key="3">
    <source>
        <dbReference type="ARBA" id="ARBA00022692"/>
    </source>
</evidence>
<proteinExistence type="inferred from homology"/>
<dbReference type="PANTHER" id="PTHR12608:SF1">
    <property type="entry name" value="TRANSMEMBRANE PROTEIN 165"/>
    <property type="match status" value="1"/>
</dbReference>
<evidence type="ECO:0000256" key="5">
    <source>
        <dbReference type="ARBA" id="ARBA00023136"/>
    </source>
</evidence>
<accession>A0A177E5S3</accession>
<dbReference type="AlphaFoldDB" id="A0A177E5S3"/>
<keyword evidence="5 6" id="KW-0472">Membrane</keyword>
<keyword evidence="3 6" id="KW-0812">Transmembrane</keyword>
<keyword evidence="8" id="KW-1185">Reference proteome</keyword>
<evidence type="ECO:0000313" key="8">
    <source>
        <dbReference type="Proteomes" id="UP000076964"/>
    </source>
</evidence>
<comment type="caution">
    <text evidence="7">The sequence shown here is derived from an EMBL/GenBank/DDBJ whole genome shotgun (WGS) entry which is preliminary data.</text>
</comment>
<dbReference type="PANTHER" id="PTHR12608">
    <property type="entry name" value="TRANSMEMBRANE PROTEIN HTP-1 RELATED"/>
    <property type="match status" value="1"/>
</dbReference>
<keyword evidence="4 6" id="KW-1133">Transmembrane helix</keyword>
<name>A0A177E5S3_9BACT</name>
<organism evidence="7 8">
    <name type="scientific">Thermodesulfatator autotrophicus</name>
    <dbReference type="NCBI Taxonomy" id="1795632"/>
    <lineage>
        <taxon>Bacteria</taxon>
        <taxon>Pseudomonadati</taxon>
        <taxon>Thermodesulfobacteriota</taxon>
        <taxon>Thermodesulfobacteria</taxon>
        <taxon>Thermodesulfobacteriales</taxon>
        <taxon>Thermodesulfatatoraceae</taxon>
        <taxon>Thermodesulfatator</taxon>
    </lineage>
</organism>
<sequence length="88" mass="9501">MKLFITVFLTIFLAEIGDKTQLATLMFSAQNKNKFLIFMAAALALVTAAGLGVLAGAFVQNHLPLKYIRLAGGVLFILLGLLMLLGKF</sequence>
<evidence type="ECO:0000256" key="4">
    <source>
        <dbReference type="ARBA" id="ARBA00022989"/>
    </source>
</evidence>
<dbReference type="Pfam" id="PF01169">
    <property type="entry name" value="GDT1"/>
    <property type="match status" value="1"/>
</dbReference>
<dbReference type="GO" id="GO:0016020">
    <property type="term" value="C:membrane"/>
    <property type="evidence" value="ECO:0007669"/>
    <property type="project" value="UniProtKB-SubCell"/>
</dbReference>
<comment type="subcellular location">
    <subcellularLocation>
        <location evidence="1 6">Membrane</location>
        <topology evidence="1 6">Multi-pass membrane protein</topology>
    </subcellularLocation>
</comment>
<dbReference type="OrthoDB" id="9811871at2"/>
<gene>
    <name evidence="7" type="ORF">TH606_10375</name>
</gene>
<dbReference type="RefSeq" id="WP_068543750.1">
    <property type="nucleotide sequence ID" value="NZ_LSFI01000064.1"/>
</dbReference>
<evidence type="ECO:0000256" key="1">
    <source>
        <dbReference type="ARBA" id="ARBA00004141"/>
    </source>
</evidence>
<comment type="caution">
    <text evidence="6">Lacks conserved residue(s) required for the propagation of feature annotation.</text>
</comment>
<dbReference type="EMBL" id="LSFI01000064">
    <property type="protein sequence ID" value="OAG26790.1"/>
    <property type="molecule type" value="Genomic_DNA"/>
</dbReference>
<feature type="transmembrane region" description="Helical" evidence="6">
    <location>
        <begin position="67"/>
        <end position="86"/>
    </location>
</feature>
<evidence type="ECO:0000256" key="2">
    <source>
        <dbReference type="ARBA" id="ARBA00009190"/>
    </source>
</evidence>